<dbReference type="EMBL" id="LAZR01026692">
    <property type="protein sequence ID" value="KKL67940.1"/>
    <property type="molecule type" value="Genomic_DNA"/>
</dbReference>
<feature type="domain" description="HTH dtxR-type" evidence="3">
    <location>
        <begin position="26"/>
        <end position="87"/>
    </location>
</feature>
<dbReference type="InterPro" id="IPR036390">
    <property type="entry name" value="WH_DNA-bd_sf"/>
</dbReference>
<dbReference type="InterPro" id="IPR022687">
    <property type="entry name" value="HTH_DTXR"/>
</dbReference>
<dbReference type="AlphaFoldDB" id="A0A0F9GES3"/>
<evidence type="ECO:0000259" key="3">
    <source>
        <dbReference type="PROSITE" id="PS50944"/>
    </source>
</evidence>
<dbReference type="PANTHER" id="PTHR33238">
    <property type="entry name" value="IRON (METAL) DEPENDENT REPRESSOR, DTXR FAMILY"/>
    <property type="match status" value="1"/>
</dbReference>
<comment type="subcellular location">
    <subcellularLocation>
        <location evidence="1">Cytoplasm</location>
    </subcellularLocation>
</comment>
<dbReference type="SUPFAM" id="SSF46785">
    <property type="entry name" value="Winged helix' DNA-binding domain"/>
    <property type="match status" value="1"/>
</dbReference>
<dbReference type="CDD" id="cd00090">
    <property type="entry name" value="HTH_ARSR"/>
    <property type="match status" value="1"/>
</dbReference>
<dbReference type="Gene3D" id="1.10.10.10">
    <property type="entry name" value="Winged helix-like DNA-binding domain superfamily/Winged helix DNA-binding domain"/>
    <property type="match status" value="1"/>
</dbReference>
<name>A0A0F9GES3_9ZZZZ</name>
<dbReference type="GO" id="GO:0003677">
    <property type="term" value="F:DNA binding"/>
    <property type="evidence" value="ECO:0007669"/>
    <property type="project" value="InterPro"/>
</dbReference>
<dbReference type="PANTHER" id="PTHR33238:SF11">
    <property type="entry name" value="TRANSCRIPTIONAL REGULATOR MNTR"/>
    <property type="match status" value="1"/>
</dbReference>
<evidence type="ECO:0000256" key="2">
    <source>
        <dbReference type="ARBA" id="ARBA00011738"/>
    </source>
</evidence>
<organism evidence="4">
    <name type="scientific">marine sediment metagenome</name>
    <dbReference type="NCBI Taxonomy" id="412755"/>
    <lineage>
        <taxon>unclassified sequences</taxon>
        <taxon>metagenomes</taxon>
        <taxon>ecological metagenomes</taxon>
    </lineage>
</organism>
<dbReference type="InterPro" id="IPR022689">
    <property type="entry name" value="Iron_dep_repressor"/>
</dbReference>
<accession>A0A0F9GES3</accession>
<dbReference type="GO" id="GO:0005737">
    <property type="term" value="C:cytoplasm"/>
    <property type="evidence" value="ECO:0007669"/>
    <property type="project" value="UniProtKB-SubCell"/>
</dbReference>
<reference evidence="4" key="1">
    <citation type="journal article" date="2015" name="Nature">
        <title>Complex archaea that bridge the gap between prokaryotes and eukaryotes.</title>
        <authorList>
            <person name="Spang A."/>
            <person name="Saw J.H."/>
            <person name="Jorgensen S.L."/>
            <person name="Zaremba-Niedzwiedzka K."/>
            <person name="Martijn J."/>
            <person name="Lind A.E."/>
            <person name="van Eijk R."/>
            <person name="Schleper C."/>
            <person name="Guy L."/>
            <person name="Ettema T.J."/>
        </authorList>
    </citation>
    <scope>NUCLEOTIDE SEQUENCE</scope>
</reference>
<dbReference type="InterPro" id="IPR036388">
    <property type="entry name" value="WH-like_DNA-bd_sf"/>
</dbReference>
<dbReference type="InterPro" id="IPR011991">
    <property type="entry name" value="ArsR-like_HTH"/>
</dbReference>
<dbReference type="GO" id="GO:0003700">
    <property type="term" value="F:DNA-binding transcription factor activity"/>
    <property type="evidence" value="ECO:0007669"/>
    <property type="project" value="InterPro"/>
</dbReference>
<evidence type="ECO:0000256" key="1">
    <source>
        <dbReference type="ARBA" id="ARBA00004496"/>
    </source>
</evidence>
<dbReference type="GO" id="GO:0046914">
    <property type="term" value="F:transition metal ion binding"/>
    <property type="evidence" value="ECO:0007669"/>
    <property type="project" value="InterPro"/>
</dbReference>
<comment type="caution">
    <text evidence="4">The sequence shown here is derived from an EMBL/GenBank/DDBJ whole genome shotgun (WGS) entry which is preliminary data.</text>
</comment>
<comment type="subunit">
    <text evidence="2">Homodimer.</text>
</comment>
<dbReference type="Pfam" id="PF01325">
    <property type="entry name" value="Fe_dep_repress"/>
    <property type="match status" value="1"/>
</dbReference>
<dbReference type="InterPro" id="IPR050536">
    <property type="entry name" value="DtxR_MntR_Metal-Reg"/>
</dbReference>
<dbReference type="SMART" id="SM00529">
    <property type="entry name" value="HTH_DTXR"/>
    <property type="match status" value="1"/>
</dbReference>
<protein>
    <recommendedName>
        <fullName evidence="3">HTH dtxR-type domain-containing protein</fullName>
    </recommendedName>
</protein>
<proteinExistence type="predicted"/>
<dbReference type="PROSITE" id="PS50944">
    <property type="entry name" value="HTH_DTXR"/>
    <property type="match status" value="1"/>
</dbReference>
<sequence length="328" mass="34941">MGVAQKCLAYQTFAAIIGGMGPSARLNSSAEDYLEAIFQLIAERGAARAGEVAKRLGVHKSTVTGALRSLAEKGLVSYAPYTAARLTARGRHAAGEVVLTGITSESMATENAVVFAIKERWDLMGRLDIADQGSAAANQAAMTVALDALKAAYSVNGRDIGFYDDSDNLTSHSIQSSATRSGVIVAVPPSFPDGRGAEYSTFRTYTIAVEAERPFEEGGGLLSWMEAVSFRGTGGPTWGFLVPIVGAVQQQLLTQRSTQFATQRGRAVGNGAYVVPPAPIWPVNEHEELREITREVPPSSSGQRVTSWTYVFESPFPLVGVPRARAIN</sequence>
<gene>
    <name evidence="4" type="ORF">LCGC14_2129960</name>
</gene>
<evidence type="ECO:0000313" key="4">
    <source>
        <dbReference type="EMBL" id="KKL67940.1"/>
    </source>
</evidence>